<accession>C6A1E4</accession>
<evidence type="ECO:0000313" key="3">
    <source>
        <dbReference type="Proteomes" id="UP000009079"/>
    </source>
</evidence>
<reference evidence="2 3" key="1">
    <citation type="journal article" date="2009" name="Appl. Environ. Microbiol.">
        <title>Metabolic versatility and indigenous origin of the archaeon Thermococcus sibiricus, isolated from a siberian oil reservoir, as revealed by genome analysis.</title>
        <authorList>
            <person name="Mardanov A.V."/>
            <person name="Ravin N.V."/>
            <person name="Svetlitchnyi V.A."/>
            <person name="Beletsky A.V."/>
            <person name="Miroshnichenko M.L."/>
            <person name="Bonch-Osmolovskaya E.A."/>
            <person name="Skryabin K.G."/>
        </authorList>
    </citation>
    <scope>NUCLEOTIDE SEQUENCE [LARGE SCALE GENOMIC DNA]</scope>
    <source>
        <strain evidence="3">DSM 12597 / MM 739</strain>
    </source>
</reference>
<evidence type="ECO:0008006" key="4">
    <source>
        <dbReference type="Google" id="ProtNLM"/>
    </source>
</evidence>
<dbReference type="GeneID" id="8095350"/>
<feature type="transmembrane region" description="Helical" evidence="1">
    <location>
        <begin position="12"/>
        <end position="29"/>
    </location>
</feature>
<dbReference type="AlphaFoldDB" id="C6A1E4"/>
<name>C6A1E4_THESM</name>
<dbReference type="EMBL" id="CP001463">
    <property type="protein sequence ID" value="ACS89439.1"/>
    <property type="molecule type" value="Genomic_DNA"/>
</dbReference>
<gene>
    <name evidence="2" type="ordered locus">TSIB_0373</name>
</gene>
<sequence length="60" mass="6791">MKRNAQAAIEYLMMIAIVLIIIFVVIQIVRRTVINAAQNIQNLTQTIVEELQKAKEGINP</sequence>
<evidence type="ECO:0000256" key="1">
    <source>
        <dbReference type="SAM" id="Phobius"/>
    </source>
</evidence>
<dbReference type="HOGENOM" id="CLU_205638_2_0_2"/>
<evidence type="ECO:0000313" key="2">
    <source>
        <dbReference type="EMBL" id="ACS89439.1"/>
    </source>
</evidence>
<proteinExistence type="predicted"/>
<dbReference type="Proteomes" id="UP000009079">
    <property type="component" value="Chromosome"/>
</dbReference>
<keyword evidence="3" id="KW-1185">Reference proteome</keyword>
<protein>
    <recommendedName>
        <fullName evidence="4">Class III signal peptide</fullName>
    </recommendedName>
</protein>
<dbReference type="KEGG" id="tsi:TSIB_0373"/>
<keyword evidence="1" id="KW-0812">Transmembrane</keyword>
<organism evidence="2 3">
    <name type="scientific">Thermococcus sibiricus (strain DSM 12597 / MM 739)</name>
    <dbReference type="NCBI Taxonomy" id="604354"/>
    <lineage>
        <taxon>Archaea</taxon>
        <taxon>Methanobacteriati</taxon>
        <taxon>Methanobacteriota</taxon>
        <taxon>Thermococci</taxon>
        <taxon>Thermococcales</taxon>
        <taxon>Thermococcaceae</taxon>
        <taxon>Thermococcus</taxon>
    </lineage>
</organism>
<dbReference type="RefSeq" id="WP_015848659.1">
    <property type="nucleotide sequence ID" value="NC_012883.1"/>
</dbReference>
<keyword evidence="1" id="KW-1133">Transmembrane helix</keyword>
<keyword evidence="1" id="KW-0472">Membrane</keyword>